<dbReference type="Gene3D" id="3.90.220.20">
    <property type="entry name" value="DNA methylase specificity domains"/>
    <property type="match status" value="2"/>
</dbReference>
<proteinExistence type="inferred from homology"/>
<feature type="coiled-coil region" evidence="4">
    <location>
        <begin position="373"/>
        <end position="400"/>
    </location>
</feature>
<dbReference type="InterPro" id="IPR044946">
    <property type="entry name" value="Restrct_endonuc_typeI_TRD_sf"/>
</dbReference>
<evidence type="ECO:0000256" key="1">
    <source>
        <dbReference type="ARBA" id="ARBA00010923"/>
    </source>
</evidence>
<dbReference type="InterPro" id="IPR000055">
    <property type="entry name" value="Restrct_endonuc_typeI_TRD"/>
</dbReference>
<comment type="similarity">
    <text evidence="1">Belongs to the type-I restriction system S methylase family.</text>
</comment>
<evidence type="ECO:0000313" key="6">
    <source>
        <dbReference type="EMBL" id="TXJ37813.1"/>
    </source>
</evidence>
<reference evidence="6 7" key="1">
    <citation type="journal article" date="1992" name="Lakartidningen">
        <title>[Penicillin V and not amoxicillin is the first choice preparation in acute otitis].</title>
        <authorList>
            <person name="Kamme C."/>
            <person name="Lundgren K."/>
            <person name="Prellner K."/>
        </authorList>
    </citation>
    <scope>NUCLEOTIDE SEQUENCE [LARGE SCALE GENOMIC DNA]</scope>
    <source>
        <strain evidence="6 7">PC4580III</strain>
    </source>
</reference>
<dbReference type="SUPFAM" id="SSF116734">
    <property type="entry name" value="DNA methylase specificity domain"/>
    <property type="match status" value="2"/>
</dbReference>
<evidence type="ECO:0000313" key="7">
    <source>
        <dbReference type="Proteomes" id="UP000322814"/>
    </source>
</evidence>
<evidence type="ECO:0000256" key="2">
    <source>
        <dbReference type="ARBA" id="ARBA00022747"/>
    </source>
</evidence>
<comment type="caution">
    <text evidence="6">The sequence shown here is derived from an EMBL/GenBank/DDBJ whole genome shotgun (WGS) entry which is preliminary data.</text>
</comment>
<accession>A0A5C8EJ90</accession>
<dbReference type="Gene3D" id="1.10.287.1120">
    <property type="entry name" value="Bipartite methylase S protein"/>
    <property type="match status" value="1"/>
</dbReference>
<dbReference type="EMBL" id="SAYB01000003">
    <property type="protein sequence ID" value="TXJ37813.1"/>
    <property type="molecule type" value="Genomic_DNA"/>
</dbReference>
<dbReference type="InterPro" id="IPR052021">
    <property type="entry name" value="Type-I_RS_S_subunit"/>
</dbReference>
<name>A0A5C8EJ90_9SPIR</name>
<evidence type="ECO:0000256" key="4">
    <source>
        <dbReference type="SAM" id="Coils"/>
    </source>
</evidence>
<keyword evidence="4" id="KW-0175">Coiled coil</keyword>
<dbReference type="GO" id="GO:0003677">
    <property type="term" value="F:DNA binding"/>
    <property type="evidence" value="ECO:0007669"/>
    <property type="project" value="UniProtKB-KW"/>
</dbReference>
<protein>
    <recommendedName>
        <fullName evidence="5">Type I restriction modification DNA specificity domain-containing protein</fullName>
    </recommendedName>
</protein>
<organism evidence="6 7">
    <name type="scientific">Brachyspira aalborgi</name>
    <dbReference type="NCBI Taxonomy" id="29522"/>
    <lineage>
        <taxon>Bacteria</taxon>
        <taxon>Pseudomonadati</taxon>
        <taxon>Spirochaetota</taxon>
        <taxon>Spirochaetia</taxon>
        <taxon>Brachyspirales</taxon>
        <taxon>Brachyspiraceae</taxon>
        <taxon>Brachyspira</taxon>
    </lineage>
</organism>
<keyword evidence="2" id="KW-0680">Restriction system</keyword>
<keyword evidence="3" id="KW-0238">DNA-binding</keyword>
<dbReference type="GO" id="GO:0009307">
    <property type="term" value="P:DNA restriction-modification system"/>
    <property type="evidence" value="ECO:0007669"/>
    <property type="project" value="UniProtKB-KW"/>
</dbReference>
<sequence length="417" mass="48346">MNKLPDGWEIKKLKDIGNVYTGITPPTSDKENFGNEHLFVTSADIKENKYIFNSIRKLSNKGFEKTKKFKKGDILYVCIGSIGKMALAKTDFSCNQQINVLRVNKEIDNEFIYYQLMNSFPYISKFISKRVVPIMNKTTFENLEISLPSLDEQKRIASALSKIDAYLENTIKLIEEKERFKIGIAKKLLTCKEGENIPEARFKGFEDEWEIVKLGDIGTITATGVDKKINDNETPIKLLNYLDVFNRNKLYEKEISYMTTATEKQLEKCNIRKGDLFITPSSEDKKGIAKSSVAMEDFKNTVYSYHIIRVRFNKEIDLKFKSYMCDTDFFHRQAYRLCDGSGQRYFIKLDNFRNMEICIPKSIEEQEKIGGYLSLLDEEIDNLKKQKELIKEMKRGAMQKLLSGEVRLSKNAFNENI</sequence>
<evidence type="ECO:0000259" key="5">
    <source>
        <dbReference type="Pfam" id="PF01420"/>
    </source>
</evidence>
<dbReference type="CDD" id="cd17286">
    <property type="entry name" value="RMtype1_S_Lla161ORF747P_TRD1-CR1_like"/>
    <property type="match status" value="1"/>
</dbReference>
<dbReference type="RefSeq" id="WP_147770557.1">
    <property type="nucleotide sequence ID" value="NZ_SAYB01000003.1"/>
</dbReference>
<dbReference type="Proteomes" id="UP000322814">
    <property type="component" value="Unassembled WGS sequence"/>
</dbReference>
<evidence type="ECO:0000256" key="3">
    <source>
        <dbReference type="ARBA" id="ARBA00023125"/>
    </source>
</evidence>
<dbReference type="PANTHER" id="PTHR30408">
    <property type="entry name" value="TYPE-1 RESTRICTION ENZYME ECOKI SPECIFICITY PROTEIN"/>
    <property type="match status" value="1"/>
</dbReference>
<gene>
    <name evidence="6" type="ORF">EPJ78_03640</name>
</gene>
<feature type="domain" description="Type I restriction modification DNA specificity" evidence="5">
    <location>
        <begin position="5"/>
        <end position="172"/>
    </location>
</feature>
<dbReference type="AlphaFoldDB" id="A0A5C8EJ90"/>
<feature type="domain" description="Type I restriction modification DNA specificity" evidence="5">
    <location>
        <begin position="207"/>
        <end position="391"/>
    </location>
</feature>
<dbReference type="Pfam" id="PF01420">
    <property type="entry name" value="Methylase_S"/>
    <property type="match status" value="2"/>
</dbReference>
<dbReference type="PANTHER" id="PTHR30408:SF12">
    <property type="entry name" value="TYPE I RESTRICTION ENZYME MJAVIII SPECIFICITY SUBUNIT"/>
    <property type="match status" value="1"/>
</dbReference>